<dbReference type="Gramene" id="evm.model.06.443">
    <property type="protein sequence ID" value="cds.evm.model.06.443"/>
    <property type="gene ID" value="evm.TU.06.443"/>
</dbReference>
<proteinExistence type="predicted"/>
<keyword evidence="2" id="KW-1185">Reference proteome</keyword>
<protein>
    <submittedName>
        <fullName evidence="1">Uncharacterized protein</fullName>
    </submittedName>
</protein>
<reference evidence="1" key="1">
    <citation type="submission" date="2018-11" db="EMBL/GenBank/DDBJ databases">
        <authorList>
            <person name="Grassa J C."/>
        </authorList>
    </citation>
    <scope>NUCLEOTIDE SEQUENCE [LARGE SCALE GENOMIC DNA]</scope>
</reference>
<organism evidence="1 2">
    <name type="scientific">Cannabis sativa</name>
    <name type="common">Hemp</name>
    <name type="synonym">Marijuana</name>
    <dbReference type="NCBI Taxonomy" id="3483"/>
    <lineage>
        <taxon>Eukaryota</taxon>
        <taxon>Viridiplantae</taxon>
        <taxon>Streptophyta</taxon>
        <taxon>Embryophyta</taxon>
        <taxon>Tracheophyta</taxon>
        <taxon>Spermatophyta</taxon>
        <taxon>Magnoliopsida</taxon>
        <taxon>eudicotyledons</taxon>
        <taxon>Gunneridae</taxon>
        <taxon>Pentapetalae</taxon>
        <taxon>rosids</taxon>
        <taxon>fabids</taxon>
        <taxon>Rosales</taxon>
        <taxon>Cannabaceae</taxon>
        <taxon>Cannabis</taxon>
    </lineage>
</organism>
<name>A0A803PYE5_CANSA</name>
<dbReference type="EMBL" id="UZAU01000564">
    <property type="status" value="NOT_ANNOTATED_CDS"/>
    <property type="molecule type" value="Genomic_DNA"/>
</dbReference>
<reference evidence="1" key="2">
    <citation type="submission" date="2021-03" db="UniProtKB">
        <authorList>
            <consortium name="EnsemblPlants"/>
        </authorList>
    </citation>
    <scope>IDENTIFICATION</scope>
</reference>
<evidence type="ECO:0000313" key="2">
    <source>
        <dbReference type="Proteomes" id="UP000596661"/>
    </source>
</evidence>
<sequence length="270" mass="31599">MVNTYWMNAFPCSNVVFLRELSFDHSHILVSIYEDRSSGRKPFRYYNMWKMAPDYDALVAESCKEDSRGSKMYIILQKLRRLKNMLNQINKIGFSEIHKTEVTVRAELAELQSKLSQEPQNKKLMEQEQVVRKKCTGINKAFASSMSQKSKVSWVKFGYENSHIFHASLKSRRIQNRIFLIEDEHGNWCDTPNQIQHAFLEYYQKLLGSTTPGRRKVHQSVVDLGPKINDYHKEILLTDYTTKEVEEAMFSIDGIKHLVLMVMEVLFFIG</sequence>
<dbReference type="Proteomes" id="UP000596661">
    <property type="component" value="Chromosome 6"/>
</dbReference>
<dbReference type="EnsemblPlants" id="evm.model.06.443">
    <property type="protein sequence ID" value="cds.evm.model.06.443"/>
    <property type="gene ID" value="evm.TU.06.443"/>
</dbReference>
<accession>A0A803PYE5</accession>
<evidence type="ECO:0000313" key="1">
    <source>
        <dbReference type="EnsemblPlants" id="cds.evm.model.06.443"/>
    </source>
</evidence>
<dbReference type="AlphaFoldDB" id="A0A803PYE5"/>